<keyword evidence="9 10" id="KW-0807">Transducer</keyword>
<feature type="transmembrane region" description="Helical" evidence="10">
    <location>
        <begin position="305"/>
        <end position="324"/>
    </location>
</feature>
<proteinExistence type="inferred from homology"/>
<comment type="caution">
    <text evidence="10">Lacks conserved residue(s) required for the propagation of feature annotation.</text>
</comment>
<evidence type="ECO:0000256" key="1">
    <source>
        <dbReference type="ARBA" id="ARBA00004651"/>
    </source>
</evidence>
<evidence type="ECO:0000313" key="11">
    <source>
        <dbReference type="EMBL" id="KAF7287901.1"/>
    </source>
</evidence>
<dbReference type="AlphaFoldDB" id="A0A834IX94"/>
<protein>
    <recommendedName>
        <fullName evidence="10">Odorant receptor</fullName>
    </recommendedName>
</protein>
<gene>
    <name evidence="11" type="ORF">GWI33_000248</name>
</gene>
<evidence type="ECO:0000256" key="7">
    <source>
        <dbReference type="ARBA" id="ARBA00023136"/>
    </source>
</evidence>
<evidence type="ECO:0000256" key="2">
    <source>
        <dbReference type="ARBA" id="ARBA00022475"/>
    </source>
</evidence>
<name>A0A834IX94_RHYFE</name>
<keyword evidence="8 10" id="KW-0675">Receptor</keyword>
<keyword evidence="3 10" id="KW-0716">Sensory transduction</keyword>
<accession>A0A834IX94</accession>
<comment type="subcellular location">
    <subcellularLocation>
        <location evidence="1 10">Cell membrane</location>
        <topology evidence="1 10">Multi-pass membrane protein</topology>
    </subcellularLocation>
</comment>
<dbReference type="GO" id="GO:0004984">
    <property type="term" value="F:olfactory receptor activity"/>
    <property type="evidence" value="ECO:0007669"/>
    <property type="project" value="InterPro"/>
</dbReference>
<organism evidence="11 12">
    <name type="scientific">Rhynchophorus ferrugineus</name>
    <name type="common">Red palm weevil</name>
    <name type="synonym">Curculio ferrugineus</name>
    <dbReference type="NCBI Taxonomy" id="354439"/>
    <lineage>
        <taxon>Eukaryota</taxon>
        <taxon>Metazoa</taxon>
        <taxon>Ecdysozoa</taxon>
        <taxon>Arthropoda</taxon>
        <taxon>Hexapoda</taxon>
        <taxon>Insecta</taxon>
        <taxon>Pterygota</taxon>
        <taxon>Neoptera</taxon>
        <taxon>Endopterygota</taxon>
        <taxon>Coleoptera</taxon>
        <taxon>Polyphaga</taxon>
        <taxon>Cucujiformia</taxon>
        <taxon>Curculionidae</taxon>
        <taxon>Dryophthorinae</taxon>
        <taxon>Rhynchophorus</taxon>
    </lineage>
</organism>
<evidence type="ECO:0000256" key="3">
    <source>
        <dbReference type="ARBA" id="ARBA00022606"/>
    </source>
</evidence>
<feature type="transmembrane region" description="Helical" evidence="10">
    <location>
        <begin position="37"/>
        <end position="55"/>
    </location>
</feature>
<feature type="transmembrane region" description="Helical" evidence="10">
    <location>
        <begin position="277"/>
        <end position="298"/>
    </location>
</feature>
<evidence type="ECO:0000313" key="12">
    <source>
        <dbReference type="Proteomes" id="UP000625711"/>
    </source>
</evidence>
<feature type="transmembrane region" description="Helical" evidence="10">
    <location>
        <begin position="129"/>
        <end position="150"/>
    </location>
</feature>
<dbReference type="GO" id="GO:0005549">
    <property type="term" value="F:odorant binding"/>
    <property type="evidence" value="ECO:0007669"/>
    <property type="project" value="InterPro"/>
</dbReference>
<reference evidence="11" key="1">
    <citation type="submission" date="2020-08" db="EMBL/GenBank/DDBJ databases">
        <title>Genome sequencing and assembly of the red palm weevil Rhynchophorus ferrugineus.</title>
        <authorList>
            <person name="Dias G.B."/>
            <person name="Bergman C.M."/>
            <person name="Manee M."/>
        </authorList>
    </citation>
    <scope>NUCLEOTIDE SEQUENCE</scope>
    <source>
        <strain evidence="11">AA-2017</strain>
        <tissue evidence="11">Whole larva</tissue>
    </source>
</reference>
<feature type="transmembrane region" description="Helical" evidence="10">
    <location>
        <begin position="7"/>
        <end position="25"/>
    </location>
</feature>
<dbReference type="PANTHER" id="PTHR21137:SF35">
    <property type="entry name" value="ODORANT RECEPTOR 19A-RELATED"/>
    <property type="match status" value="1"/>
</dbReference>
<sequence>MADHNPIFKYCKVLLIFGGVWTLELNVSPFKKKLYNAYSYFAQYFYFMCLFLFIIEFSQVLGKDLEATISNIKSLTFVTTVIAKTVLCQTRQMSKLIRRLFREEQQIHNIKVGEIRNIYTRHSIYCRNIVYVLIISLYFTGILFLSAASYDVYSYKKEYNLWILINETVAAGIKKPHPIQCWFPFDRNKYYSVAITYELYHITQSLIYNGAAQTLVNSTLIFFRAELQILQYLVKNFEINTTGKHLHNFSEIKLSLKNLTVRYQNIIRWVGDFNDCFQYILLLEYSVISLMLATILIEIYQGKQLVINSLFFVLLLTQLFIMSWNANEIIEQSSHELLTSLYGSNWYKQNRNCCIPIYIMMLRCSRPLSIAIGPFGKLTVDAAVSRVKLAYSVLSLMSSRN</sequence>
<evidence type="ECO:0000256" key="8">
    <source>
        <dbReference type="ARBA" id="ARBA00023170"/>
    </source>
</evidence>
<comment type="similarity">
    <text evidence="10">Belongs to the insect chemoreceptor superfamily. Heteromeric odorant receptor channel (TC 1.A.69) family.</text>
</comment>
<keyword evidence="6 10" id="KW-1133">Transmembrane helix</keyword>
<dbReference type="Proteomes" id="UP000625711">
    <property type="component" value="Unassembled WGS sequence"/>
</dbReference>
<comment type="caution">
    <text evidence="11">The sequence shown here is derived from an EMBL/GenBank/DDBJ whole genome shotgun (WGS) entry which is preliminary data.</text>
</comment>
<dbReference type="GO" id="GO:0005886">
    <property type="term" value="C:plasma membrane"/>
    <property type="evidence" value="ECO:0007669"/>
    <property type="project" value="UniProtKB-SubCell"/>
</dbReference>
<keyword evidence="7 10" id="KW-0472">Membrane</keyword>
<dbReference type="EMBL" id="JAACXV010000002">
    <property type="protein sequence ID" value="KAF7287901.1"/>
    <property type="molecule type" value="Genomic_DNA"/>
</dbReference>
<dbReference type="PANTHER" id="PTHR21137">
    <property type="entry name" value="ODORANT RECEPTOR"/>
    <property type="match status" value="1"/>
</dbReference>
<keyword evidence="5 10" id="KW-0552">Olfaction</keyword>
<keyword evidence="2" id="KW-1003">Cell membrane</keyword>
<evidence type="ECO:0000256" key="5">
    <source>
        <dbReference type="ARBA" id="ARBA00022725"/>
    </source>
</evidence>
<evidence type="ECO:0000256" key="6">
    <source>
        <dbReference type="ARBA" id="ARBA00022989"/>
    </source>
</evidence>
<keyword evidence="4 10" id="KW-0812">Transmembrane</keyword>
<dbReference type="Pfam" id="PF02949">
    <property type="entry name" value="7tm_6"/>
    <property type="match status" value="1"/>
</dbReference>
<keyword evidence="12" id="KW-1185">Reference proteome</keyword>
<dbReference type="OrthoDB" id="6769048at2759"/>
<evidence type="ECO:0000256" key="9">
    <source>
        <dbReference type="ARBA" id="ARBA00023224"/>
    </source>
</evidence>
<evidence type="ECO:0000256" key="4">
    <source>
        <dbReference type="ARBA" id="ARBA00022692"/>
    </source>
</evidence>
<evidence type="ECO:0000256" key="10">
    <source>
        <dbReference type="RuleBase" id="RU351113"/>
    </source>
</evidence>
<dbReference type="GO" id="GO:0007165">
    <property type="term" value="P:signal transduction"/>
    <property type="evidence" value="ECO:0007669"/>
    <property type="project" value="UniProtKB-KW"/>
</dbReference>
<dbReference type="InterPro" id="IPR004117">
    <property type="entry name" value="7tm6_olfct_rcpt"/>
</dbReference>